<dbReference type="AlphaFoldDB" id="A0AA90R5X9"/>
<dbReference type="RefSeq" id="WP_308914255.1">
    <property type="nucleotide sequence ID" value="NZ_JAVGVR010000001.1"/>
</dbReference>
<keyword evidence="1" id="KW-1133">Transmembrane helix</keyword>
<sequence length="139" mass="16772">MPKKLTKTEIFSTCMFACVFELIVNIYLDLKLDWYGYFQKGVQWGSLIVIFGIYPAANAIFLNYYQYMKNFAQKFWYIIGCSVFAVVYEWLAEVSRYFYYNQWKIWYSAILYPFLFLILLAVLKSVRKLIHSQYERISQ</sequence>
<feature type="transmembrane region" description="Helical" evidence="1">
    <location>
        <begin position="75"/>
        <end position="99"/>
    </location>
</feature>
<organism evidence="2 3">
    <name type="scientific">Bacillus salipaludis</name>
    <dbReference type="NCBI Taxonomy" id="2547811"/>
    <lineage>
        <taxon>Bacteria</taxon>
        <taxon>Bacillati</taxon>
        <taxon>Bacillota</taxon>
        <taxon>Bacilli</taxon>
        <taxon>Bacillales</taxon>
        <taxon>Bacillaceae</taxon>
        <taxon>Bacillus</taxon>
    </lineage>
</organism>
<keyword evidence="3" id="KW-1185">Reference proteome</keyword>
<feature type="transmembrane region" description="Helical" evidence="1">
    <location>
        <begin position="42"/>
        <end position="63"/>
    </location>
</feature>
<reference evidence="2" key="1">
    <citation type="submission" date="2023-08" db="EMBL/GenBank/DDBJ databases">
        <title>Nitrogen cycling bacteria in agricultural field soils.</title>
        <authorList>
            <person name="Jang J."/>
        </authorList>
    </citation>
    <scope>NUCLEOTIDE SEQUENCE</scope>
    <source>
        <strain evidence="2">PS3-36</strain>
    </source>
</reference>
<evidence type="ECO:0000256" key="1">
    <source>
        <dbReference type="SAM" id="Phobius"/>
    </source>
</evidence>
<dbReference type="NCBIfam" id="NF041644">
    <property type="entry name" value="CBO0543_fam"/>
    <property type="match status" value="1"/>
</dbReference>
<accession>A0AA90R5X9</accession>
<evidence type="ECO:0000313" key="3">
    <source>
        <dbReference type="Proteomes" id="UP001178888"/>
    </source>
</evidence>
<dbReference type="InterPro" id="IPR048147">
    <property type="entry name" value="CBO0543-like"/>
</dbReference>
<feature type="transmembrane region" description="Helical" evidence="1">
    <location>
        <begin position="105"/>
        <end position="123"/>
    </location>
</feature>
<keyword evidence="1" id="KW-0472">Membrane</keyword>
<gene>
    <name evidence="2" type="ORF">RCG21_08505</name>
</gene>
<protein>
    <submittedName>
        <fullName evidence="2">CBO0543 family protein</fullName>
    </submittedName>
</protein>
<evidence type="ECO:0000313" key="2">
    <source>
        <dbReference type="EMBL" id="MDQ6596418.1"/>
    </source>
</evidence>
<keyword evidence="1" id="KW-0812">Transmembrane</keyword>
<dbReference type="EMBL" id="JAVGVR010000001">
    <property type="protein sequence ID" value="MDQ6596418.1"/>
    <property type="molecule type" value="Genomic_DNA"/>
</dbReference>
<feature type="transmembrane region" description="Helical" evidence="1">
    <location>
        <begin position="12"/>
        <end position="30"/>
    </location>
</feature>
<dbReference type="Proteomes" id="UP001178888">
    <property type="component" value="Unassembled WGS sequence"/>
</dbReference>
<comment type="caution">
    <text evidence="2">The sequence shown here is derived from an EMBL/GenBank/DDBJ whole genome shotgun (WGS) entry which is preliminary data.</text>
</comment>
<name>A0AA90R5X9_9BACI</name>
<proteinExistence type="predicted"/>